<feature type="transmembrane region" description="Helical" evidence="8">
    <location>
        <begin position="177"/>
        <end position="197"/>
    </location>
</feature>
<keyword evidence="6 8" id="KW-0472">Membrane</keyword>
<feature type="transmembrane region" description="Helical" evidence="8">
    <location>
        <begin position="209"/>
        <end position="230"/>
    </location>
</feature>
<dbReference type="InterPro" id="IPR036259">
    <property type="entry name" value="MFS_trans_sf"/>
</dbReference>
<dbReference type="EMBL" id="CP097289">
    <property type="protein sequence ID" value="UQT60932.1"/>
    <property type="molecule type" value="Genomic_DNA"/>
</dbReference>
<evidence type="ECO:0000256" key="6">
    <source>
        <dbReference type="ARBA" id="ARBA00023136"/>
    </source>
</evidence>
<dbReference type="PANTHER" id="PTHR42718">
    <property type="entry name" value="MAJOR FACILITATOR SUPERFAMILY MULTIDRUG TRANSPORTER MFSC"/>
    <property type="match status" value="1"/>
</dbReference>
<dbReference type="Proteomes" id="UP000829992">
    <property type="component" value="Chromosome"/>
</dbReference>
<feature type="transmembrane region" description="Helical" evidence="8">
    <location>
        <begin position="61"/>
        <end position="80"/>
    </location>
</feature>
<dbReference type="Gene3D" id="1.20.1720.10">
    <property type="entry name" value="Multidrug resistance protein D"/>
    <property type="match status" value="1"/>
</dbReference>
<keyword evidence="5 8" id="KW-1133">Transmembrane helix</keyword>
<feature type="transmembrane region" description="Helical" evidence="8">
    <location>
        <begin position="122"/>
        <end position="143"/>
    </location>
</feature>
<sequence>MTVPSTPDGAGARQEKRPWPRQVLLPLALAQFICSFAGSNMNVMIQDISEDLDTTVQGVQTAITIFLLVMAALMIPGGILTDRYGRKRCLVIGLAVYGVGALLSAVAPGLGVLILGNSILEGVGTALLIPPVYILTTLLFTNVADRARAFGAIMAMGGIGAAAGPLIGGLITSAISWRAAFVFQALVVAVIIVLTRRIDDPLPPNPGRVFDTGGAVLSATGLVLVVMGILAADDNVWLMSGLLLVGALLLVGFFRWIRAKERAGAQPLLRTDLFRNRTSNLGLITQHTQWLMLMGVSFVVAAYLQVVRGYNAIDTGVIFSASTLGLLVSSLGAARFAKKHEQRTLVMTGFAVTVCGIGLLLAMAHGEPKAWTSVPGLLLIGLGMGVMLTPSVNVVQSSFSEDQQGEISGLSRSVSNLGSSVGTAIAGTILVADPAVGPYAVALVVLAVIGFGGFAAAAKLPRAPAPAPTRQG</sequence>
<feature type="transmembrane region" description="Helical" evidence="8">
    <location>
        <begin position="413"/>
        <end position="432"/>
    </location>
</feature>
<feature type="transmembrane region" description="Helical" evidence="8">
    <location>
        <begin position="236"/>
        <end position="257"/>
    </location>
</feature>
<evidence type="ECO:0000256" key="8">
    <source>
        <dbReference type="SAM" id="Phobius"/>
    </source>
</evidence>
<feature type="transmembrane region" description="Helical" evidence="8">
    <location>
        <begin position="278"/>
        <end position="304"/>
    </location>
</feature>
<keyword evidence="2" id="KW-0813">Transport</keyword>
<accession>A0ABY4Q4D9</accession>
<evidence type="ECO:0000259" key="9">
    <source>
        <dbReference type="PROSITE" id="PS50850"/>
    </source>
</evidence>
<evidence type="ECO:0000256" key="5">
    <source>
        <dbReference type="ARBA" id="ARBA00022989"/>
    </source>
</evidence>
<protein>
    <submittedName>
        <fullName evidence="10">MFS transporter</fullName>
    </submittedName>
</protein>
<evidence type="ECO:0000256" key="1">
    <source>
        <dbReference type="ARBA" id="ARBA00004651"/>
    </source>
</evidence>
<feature type="transmembrane region" description="Helical" evidence="8">
    <location>
        <begin position="370"/>
        <end position="392"/>
    </location>
</feature>
<evidence type="ECO:0000313" key="10">
    <source>
        <dbReference type="EMBL" id="UQT60932.1"/>
    </source>
</evidence>
<keyword evidence="11" id="KW-1185">Reference proteome</keyword>
<proteinExistence type="predicted"/>
<feature type="transmembrane region" description="Helical" evidence="8">
    <location>
        <begin position="316"/>
        <end position="337"/>
    </location>
</feature>
<dbReference type="RefSeq" id="WP_249592264.1">
    <property type="nucleotide sequence ID" value="NZ_BAAAQL010000018.1"/>
</dbReference>
<feature type="transmembrane region" description="Helical" evidence="8">
    <location>
        <begin position="438"/>
        <end position="458"/>
    </location>
</feature>
<feature type="transmembrane region" description="Helical" evidence="8">
    <location>
        <begin position="150"/>
        <end position="171"/>
    </location>
</feature>
<keyword evidence="7" id="KW-0046">Antibiotic resistance</keyword>
<evidence type="ECO:0000256" key="3">
    <source>
        <dbReference type="ARBA" id="ARBA00022475"/>
    </source>
</evidence>
<dbReference type="PRINTS" id="PR01036">
    <property type="entry name" value="TCRTETB"/>
</dbReference>
<dbReference type="PROSITE" id="PS50850">
    <property type="entry name" value="MFS"/>
    <property type="match status" value="1"/>
</dbReference>
<keyword evidence="3" id="KW-1003">Cell membrane</keyword>
<reference evidence="10 11" key="1">
    <citation type="submission" date="2022-05" db="EMBL/GenBank/DDBJ databases">
        <authorList>
            <person name="Zhou X."/>
            <person name="Li K."/>
            <person name="Man Y."/>
        </authorList>
    </citation>
    <scope>NUCLEOTIDE SEQUENCE [LARGE SCALE GENOMIC DNA]</scope>
    <source>
        <strain evidence="10 11">MS405</strain>
    </source>
</reference>
<evidence type="ECO:0000313" key="11">
    <source>
        <dbReference type="Proteomes" id="UP000829992"/>
    </source>
</evidence>
<evidence type="ECO:0000256" key="4">
    <source>
        <dbReference type="ARBA" id="ARBA00022692"/>
    </source>
</evidence>
<dbReference type="PANTHER" id="PTHR42718:SF46">
    <property type="entry name" value="BLR6921 PROTEIN"/>
    <property type="match status" value="1"/>
</dbReference>
<organism evidence="10 11">
    <name type="scientific">Streptomyces durmitorensis</name>
    <dbReference type="NCBI Taxonomy" id="319947"/>
    <lineage>
        <taxon>Bacteria</taxon>
        <taxon>Bacillati</taxon>
        <taxon>Actinomycetota</taxon>
        <taxon>Actinomycetes</taxon>
        <taxon>Kitasatosporales</taxon>
        <taxon>Streptomycetaceae</taxon>
        <taxon>Streptomyces</taxon>
    </lineage>
</organism>
<dbReference type="SUPFAM" id="SSF103473">
    <property type="entry name" value="MFS general substrate transporter"/>
    <property type="match status" value="1"/>
</dbReference>
<feature type="domain" description="Major facilitator superfamily (MFS) profile" evidence="9">
    <location>
        <begin position="23"/>
        <end position="464"/>
    </location>
</feature>
<comment type="subcellular location">
    <subcellularLocation>
        <location evidence="1">Cell membrane</location>
        <topology evidence="1">Multi-pass membrane protein</topology>
    </subcellularLocation>
</comment>
<dbReference type="InterPro" id="IPR020846">
    <property type="entry name" value="MFS_dom"/>
</dbReference>
<dbReference type="CDD" id="cd17321">
    <property type="entry name" value="MFS_MMR_MDR_like"/>
    <property type="match status" value="1"/>
</dbReference>
<dbReference type="InterPro" id="IPR011701">
    <property type="entry name" value="MFS"/>
</dbReference>
<name>A0ABY4Q4D9_9ACTN</name>
<feature type="transmembrane region" description="Helical" evidence="8">
    <location>
        <begin position="92"/>
        <end position="116"/>
    </location>
</feature>
<evidence type="ECO:0000256" key="2">
    <source>
        <dbReference type="ARBA" id="ARBA00022448"/>
    </source>
</evidence>
<feature type="transmembrane region" description="Helical" evidence="8">
    <location>
        <begin position="23"/>
        <end position="41"/>
    </location>
</feature>
<gene>
    <name evidence="10" type="ORF">M4V62_40920</name>
</gene>
<evidence type="ECO:0000256" key="7">
    <source>
        <dbReference type="ARBA" id="ARBA00023251"/>
    </source>
</evidence>
<feature type="transmembrane region" description="Helical" evidence="8">
    <location>
        <begin position="344"/>
        <end position="364"/>
    </location>
</feature>
<keyword evidence="4 8" id="KW-0812">Transmembrane</keyword>
<dbReference type="Gene3D" id="1.20.1250.20">
    <property type="entry name" value="MFS general substrate transporter like domains"/>
    <property type="match status" value="1"/>
</dbReference>
<dbReference type="Pfam" id="PF07690">
    <property type="entry name" value="MFS_1"/>
    <property type="match status" value="1"/>
</dbReference>